<reference evidence="10" key="1">
    <citation type="submission" date="2018-06" db="EMBL/GenBank/DDBJ databases">
        <authorList>
            <person name="Zhirakovskaya E."/>
        </authorList>
    </citation>
    <scope>NUCLEOTIDE SEQUENCE</scope>
</reference>
<comment type="cofactor">
    <cofactor evidence="2">
        <name>Mg(2+)</name>
        <dbReference type="ChEBI" id="CHEBI:18420"/>
    </cofactor>
</comment>
<dbReference type="CDD" id="cd00739">
    <property type="entry name" value="DHPS"/>
    <property type="match status" value="1"/>
</dbReference>
<dbReference type="InterPro" id="IPR045031">
    <property type="entry name" value="DHP_synth-like"/>
</dbReference>
<protein>
    <recommendedName>
        <fullName evidence="4">dihydropteroate synthase</fullName>
        <ecNumber evidence="4">2.5.1.15</ecNumber>
    </recommendedName>
</protein>
<evidence type="ECO:0000256" key="6">
    <source>
        <dbReference type="ARBA" id="ARBA00022723"/>
    </source>
</evidence>
<dbReference type="PANTHER" id="PTHR20941:SF1">
    <property type="entry name" value="FOLIC ACID SYNTHESIS PROTEIN FOL1"/>
    <property type="match status" value="1"/>
</dbReference>
<comment type="pathway">
    <text evidence="3">Cofactor biosynthesis; tetrahydrofolate biosynthesis; 7,8-dihydrofolate from 2-amino-4-hydroxy-6-hydroxymethyl-7,8-dihydropteridine diphosphate and 4-aminobenzoate: step 1/2.</text>
</comment>
<dbReference type="InterPro" id="IPR000489">
    <property type="entry name" value="Pterin-binding_dom"/>
</dbReference>
<evidence type="ECO:0000256" key="5">
    <source>
        <dbReference type="ARBA" id="ARBA00022679"/>
    </source>
</evidence>
<proteinExistence type="predicted"/>
<evidence type="ECO:0000259" key="9">
    <source>
        <dbReference type="PROSITE" id="PS50972"/>
    </source>
</evidence>
<dbReference type="GO" id="GO:0046656">
    <property type="term" value="P:folic acid biosynthetic process"/>
    <property type="evidence" value="ECO:0007669"/>
    <property type="project" value="UniProtKB-KW"/>
</dbReference>
<keyword evidence="6" id="KW-0479">Metal-binding</keyword>
<evidence type="ECO:0000256" key="2">
    <source>
        <dbReference type="ARBA" id="ARBA00001946"/>
    </source>
</evidence>
<dbReference type="GO" id="GO:0046872">
    <property type="term" value="F:metal ion binding"/>
    <property type="evidence" value="ECO:0007669"/>
    <property type="project" value="UniProtKB-KW"/>
</dbReference>
<dbReference type="NCBIfam" id="TIGR01496">
    <property type="entry name" value="DHPS"/>
    <property type="match status" value="1"/>
</dbReference>
<dbReference type="EMBL" id="UOEU01000853">
    <property type="protein sequence ID" value="VAW41705.1"/>
    <property type="molecule type" value="Genomic_DNA"/>
</dbReference>
<keyword evidence="7" id="KW-0460">Magnesium</keyword>
<dbReference type="EC" id="2.5.1.15" evidence="4"/>
<evidence type="ECO:0000256" key="3">
    <source>
        <dbReference type="ARBA" id="ARBA00004763"/>
    </source>
</evidence>
<accession>A0A3B0VDU8</accession>
<name>A0A3B0VDU8_9ZZZZ</name>
<dbReference type="Pfam" id="PF00809">
    <property type="entry name" value="Pterin_bind"/>
    <property type="match status" value="1"/>
</dbReference>
<dbReference type="GO" id="GO:0005829">
    <property type="term" value="C:cytosol"/>
    <property type="evidence" value="ECO:0007669"/>
    <property type="project" value="TreeGrafter"/>
</dbReference>
<dbReference type="InterPro" id="IPR006390">
    <property type="entry name" value="DHP_synth_dom"/>
</dbReference>
<evidence type="ECO:0000256" key="8">
    <source>
        <dbReference type="ARBA" id="ARBA00022909"/>
    </source>
</evidence>
<sequence>MFEWGKRTYVMGILNVTPDSFSGDGLLQRKNRVQTAVSQAIQFAADGADLLDIGGESTRPGSRPVTVDEELARVIPVIEAVKTAVSLPISIDSYRAAVAEAALAAGASWVNDVWGLRMDGRMAEVAAAANCPVILMHNRSKPKDVAQEAKLGGRYVGVEYDDLMRDIKNELSESVQLALKAGVKEANIILDPGVGFGKTVAQNLRIINELDQLKTMGFPILLGSSRKSFIGYTLDLSPEERLEGTAATVAIGIDRGADIVRVHDVKPIVWLTRMTDAIVRGKDT</sequence>
<feature type="domain" description="Pterin-binding" evidence="9">
    <location>
        <begin position="8"/>
        <end position="273"/>
    </location>
</feature>
<keyword evidence="8" id="KW-0289">Folate biosynthesis</keyword>
<dbReference type="PROSITE" id="PS50972">
    <property type="entry name" value="PTERIN_BINDING"/>
    <property type="match status" value="1"/>
</dbReference>
<organism evidence="10">
    <name type="scientific">hydrothermal vent metagenome</name>
    <dbReference type="NCBI Taxonomy" id="652676"/>
    <lineage>
        <taxon>unclassified sequences</taxon>
        <taxon>metagenomes</taxon>
        <taxon>ecological metagenomes</taxon>
    </lineage>
</organism>
<dbReference type="InterPro" id="IPR011005">
    <property type="entry name" value="Dihydropteroate_synth-like_sf"/>
</dbReference>
<dbReference type="SUPFAM" id="SSF51717">
    <property type="entry name" value="Dihydropteroate synthetase-like"/>
    <property type="match status" value="1"/>
</dbReference>
<dbReference type="GO" id="GO:0004156">
    <property type="term" value="F:dihydropteroate synthase activity"/>
    <property type="evidence" value="ECO:0007669"/>
    <property type="project" value="UniProtKB-EC"/>
</dbReference>
<gene>
    <name evidence="10" type="ORF">MNBD_CHLOROFLEXI01-3279</name>
</gene>
<evidence type="ECO:0000313" key="10">
    <source>
        <dbReference type="EMBL" id="VAW41705.1"/>
    </source>
</evidence>
<dbReference type="GO" id="GO:0046654">
    <property type="term" value="P:tetrahydrofolate biosynthetic process"/>
    <property type="evidence" value="ECO:0007669"/>
    <property type="project" value="TreeGrafter"/>
</dbReference>
<evidence type="ECO:0000256" key="1">
    <source>
        <dbReference type="ARBA" id="ARBA00000012"/>
    </source>
</evidence>
<evidence type="ECO:0000256" key="4">
    <source>
        <dbReference type="ARBA" id="ARBA00012458"/>
    </source>
</evidence>
<dbReference type="AlphaFoldDB" id="A0A3B0VDU8"/>
<comment type="catalytic activity">
    <reaction evidence="1">
        <text>(7,8-dihydropterin-6-yl)methyl diphosphate + 4-aminobenzoate = 7,8-dihydropteroate + diphosphate</text>
        <dbReference type="Rhea" id="RHEA:19949"/>
        <dbReference type="ChEBI" id="CHEBI:17836"/>
        <dbReference type="ChEBI" id="CHEBI:17839"/>
        <dbReference type="ChEBI" id="CHEBI:33019"/>
        <dbReference type="ChEBI" id="CHEBI:72950"/>
        <dbReference type="EC" id="2.5.1.15"/>
    </reaction>
</comment>
<evidence type="ECO:0000256" key="7">
    <source>
        <dbReference type="ARBA" id="ARBA00022842"/>
    </source>
</evidence>
<dbReference type="PROSITE" id="PS00793">
    <property type="entry name" value="DHPS_2"/>
    <property type="match status" value="1"/>
</dbReference>
<dbReference type="PANTHER" id="PTHR20941">
    <property type="entry name" value="FOLATE SYNTHESIS PROTEINS"/>
    <property type="match status" value="1"/>
</dbReference>
<dbReference type="FunFam" id="3.20.20.20:FF:000006">
    <property type="entry name" value="Dihydropteroate synthase"/>
    <property type="match status" value="1"/>
</dbReference>
<keyword evidence="5 10" id="KW-0808">Transferase</keyword>
<dbReference type="Gene3D" id="3.20.20.20">
    <property type="entry name" value="Dihydropteroate synthase-like"/>
    <property type="match status" value="1"/>
</dbReference>